<evidence type="ECO:0000313" key="3">
    <source>
        <dbReference type="Proteomes" id="UP000674143"/>
    </source>
</evidence>
<dbReference type="Proteomes" id="UP000674143">
    <property type="component" value="Unassembled WGS sequence"/>
</dbReference>
<dbReference type="KEGG" id="loi:92358809"/>
<sequence>MAARPASATSTETHCGLLVFALRDVLSQVQLPEPFDASAVSAKWRCVVAPTAEPGAAASLEDLLLSEEDLMPYLEAGVPVRASKMRAAGVYTACGADGLRWLTDARWNVFPRPQIALRRGWGAPGTDMHVSSFHKMISSFEEVFRHTRGVEVPLSQEELEAVEAATAPMASAVFDAEEVLDLQLFHRSEGSPAIPILGEQLVWPSYVADGAVCDTATWVSQRGMVRHWHLNDCGEFAMQAALPLALDHCDEGDAKARQSRQEVARPPPAFASSASSTTAMGIRSLLSPESSAAAAASPTIWNAQVPAMLMIFTPRGAYDWVLHDDESSMCGKVVSLDLFQTPDEALPCDATLLPVLTVAVLESGGAPIIIPPNVAQTSIALRDCVVVEQRRVSNLWLDDVSYFLHRCARWQTSPVIYAYLQHDLQEDSFVAGQLVPYLIRVFEEHKEATAYHAALRRRAVLSLHSLASNREHYGLSESSRASLHRLLHGGNPAMQEVLQSAPYRTSSNAEVPATMEEWLAVYWGASWCWPKAGCVLRVPSIVHPLSARLTLLQQKTQYLPVVYPPLTFSPVYGTEKDSVEATVQQYFEMKDLESKPKELMAYLRTRKMSRDHLLDDLF</sequence>
<dbReference type="RefSeq" id="XP_067060427.1">
    <property type="nucleotide sequence ID" value="XM_067204875.1"/>
</dbReference>
<protein>
    <submittedName>
        <fullName evidence="2">Uncharacterized protein</fullName>
    </submittedName>
</protein>
<keyword evidence="3" id="KW-1185">Reference proteome</keyword>
<comment type="caution">
    <text evidence="2">The sequence shown here is derived from an EMBL/GenBank/DDBJ whole genome shotgun (WGS) entry which is preliminary data.</text>
</comment>
<name>A0A836G8K8_9TRYP</name>
<reference evidence="3" key="2">
    <citation type="journal article" date="2021" name="Sci. Data">
        <title>Chromosome-scale genome sequencing, assembly and annotation of six genomes from subfamily Leishmaniinae.</title>
        <authorList>
            <person name="Almutairi H."/>
            <person name="Urbaniak M.D."/>
            <person name="Bates M.D."/>
            <person name="Jariyapan N."/>
            <person name="Kwakye-Nuako G."/>
            <person name="Thomaz Soccol V."/>
            <person name="Al-Salem W.S."/>
            <person name="Dillon R.J."/>
            <person name="Bates P.A."/>
            <person name="Gatherer D."/>
        </authorList>
    </citation>
    <scope>NUCLEOTIDE SEQUENCE [LARGE SCALE GENOMIC DNA]</scope>
</reference>
<accession>A0A836G8K8</accession>
<dbReference type="EMBL" id="JAFHLR010000032">
    <property type="protein sequence ID" value="KAG5470161.1"/>
    <property type="molecule type" value="Genomic_DNA"/>
</dbReference>
<proteinExistence type="predicted"/>
<evidence type="ECO:0000313" key="2">
    <source>
        <dbReference type="EMBL" id="KAG5470161.1"/>
    </source>
</evidence>
<organism evidence="2 3">
    <name type="scientific">Leishmania orientalis</name>
    <dbReference type="NCBI Taxonomy" id="2249476"/>
    <lineage>
        <taxon>Eukaryota</taxon>
        <taxon>Discoba</taxon>
        <taxon>Euglenozoa</taxon>
        <taxon>Kinetoplastea</taxon>
        <taxon>Metakinetoplastina</taxon>
        <taxon>Trypanosomatida</taxon>
        <taxon>Trypanosomatidae</taxon>
        <taxon>Leishmaniinae</taxon>
        <taxon>Leishmania</taxon>
    </lineage>
</organism>
<gene>
    <name evidence="2" type="ORF">LSCM4_02855</name>
</gene>
<feature type="region of interest" description="Disordered" evidence="1">
    <location>
        <begin position="256"/>
        <end position="276"/>
    </location>
</feature>
<reference evidence="3" key="1">
    <citation type="journal article" date="2021" name="Microbiol. Resour. Announc.">
        <title>LGAAP: Leishmaniinae Genome Assembly and Annotation Pipeline.</title>
        <authorList>
            <person name="Almutairi H."/>
            <person name="Urbaniak M.D."/>
            <person name="Bates M.D."/>
            <person name="Jariyapan N."/>
            <person name="Kwakye-Nuako G."/>
            <person name="Thomaz-Soccol V."/>
            <person name="Al-Salem W.S."/>
            <person name="Dillon R.J."/>
            <person name="Bates P.A."/>
            <person name="Gatherer D."/>
        </authorList>
    </citation>
    <scope>NUCLEOTIDE SEQUENCE [LARGE SCALE GENOMIC DNA]</scope>
</reference>
<dbReference type="GeneID" id="92358809"/>
<dbReference type="AlphaFoldDB" id="A0A836G8K8"/>
<evidence type="ECO:0000256" key="1">
    <source>
        <dbReference type="SAM" id="MobiDB-lite"/>
    </source>
</evidence>